<feature type="domain" description="Flagellar hook-length control protein-like C-terminal" evidence="1">
    <location>
        <begin position="172"/>
        <end position="241"/>
    </location>
</feature>
<dbReference type="KEGG" id="ock:EXM22_13885"/>
<dbReference type="InterPro" id="IPR038610">
    <property type="entry name" value="FliK-like_C_sf"/>
</dbReference>
<keyword evidence="2" id="KW-0969">Cilium</keyword>
<dbReference type="Proteomes" id="UP000324209">
    <property type="component" value="Chromosome"/>
</dbReference>
<keyword evidence="3" id="KW-1185">Reference proteome</keyword>
<accession>A0A5C1QR42</accession>
<dbReference type="AlphaFoldDB" id="A0A5C1QR42"/>
<gene>
    <name evidence="2" type="ORF">EXM22_13885</name>
</gene>
<evidence type="ECO:0000259" key="1">
    <source>
        <dbReference type="Pfam" id="PF02120"/>
    </source>
</evidence>
<name>A0A5C1QR42_9SPIO</name>
<reference evidence="2 3" key="1">
    <citation type="submission" date="2019-02" db="EMBL/GenBank/DDBJ databases">
        <title>Complete Genome Sequence and Methylome Analysis of free living Spirochaetas.</title>
        <authorList>
            <person name="Fomenkov A."/>
            <person name="Dubinina G."/>
            <person name="Leshcheva N."/>
            <person name="Mikheeva N."/>
            <person name="Grabovich M."/>
            <person name="Vincze T."/>
            <person name="Roberts R.J."/>
        </authorList>
    </citation>
    <scope>NUCLEOTIDE SEQUENCE [LARGE SCALE GENOMIC DNA]</scope>
    <source>
        <strain evidence="2 3">K2</strain>
    </source>
</reference>
<keyword evidence="2" id="KW-0966">Cell projection</keyword>
<sequence length="264" mass="29851">MKIEINPGSSHFSDKISGTSVSARATVSSEATAKDGSSISVSIPGGLKLKESYFMLLEGLMKILDRKSQVQTSIIPLLQLLKQMPLDREGLPADTADRRLLLAVFRQWREHNSSELPGRVLSDFETLEKLLQGEGREKYLFIQRDNPEQGIPEIVISEEEQDEENPLFGKEGSPRGRLDLRFNLLHLGPVRVLLEKQKERLNCLIQCEDRQGHKVVRAGLSSLKEQLRRSEFPLGSVKVQKKALPSQKVDDFRKDRERGVILWG</sequence>
<proteinExistence type="predicted"/>
<dbReference type="EMBL" id="CP036150">
    <property type="protein sequence ID" value="QEN09026.1"/>
    <property type="molecule type" value="Genomic_DNA"/>
</dbReference>
<organism evidence="2 3">
    <name type="scientific">Oceanispirochaeta crateris</name>
    <dbReference type="NCBI Taxonomy" id="2518645"/>
    <lineage>
        <taxon>Bacteria</taxon>
        <taxon>Pseudomonadati</taxon>
        <taxon>Spirochaetota</taxon>
        <taxon>Spirochaetia</taxon>
        <taxon>Spirochaetales</taxon>
        <taxon>Spirochaetaceae</taxon>
        <taxon>Oceanispirochaeta</taxon>
    </lineage>
</organism>
<protein>
    <submittedName>
        <fullName evidence="2">Flagellar hook-length control protein FliK</fullName>
    </submittedName>
</protein>
<dbReference type="InterPro" id="IPR021136">
    <property type="entry name" value="Flagellar_hook_control-like_C"/>
</dbReference>
<dbReference type="Pfam" id="PF02120">
    <property type="entry name" value="Flg_hook"/>
    <property type="match status" value="1"/>
</dbReference>
<evidence type="ECO:0000313" key="2">
    <source>
        <dbReference type="EMBL" id="QEN09026.1"/>
    </source>
</evidence>
<evidence type="ECO:0000313" key="3">
    <source>
        <dbReference type="Proteomes" id="UP000324209"/>
    </source>
</evidence>
<dbReference type="Gene3D" id="3.30.750.140">
    <property type="match status" value="1"/>
</dbReference>
<keyword evidence="2" id="KW-0282">Flagellum</keyword>
<dbReference type="RefSeq" id="WP_149487102.1">
    <property type="nucleotide sequence ID" value="NZ_CP036150.1"/>
</dbReference>